<dbReference type="NCBIfam" id="TIGR01549">
    <property type="entry name" value="HAD-SF-IA-v1"/>
    <property type="match status" value="1"/>
</dbReference>
<dbReference type="Proteomes" id="UP000625780">
    <property type="component" value="Unassembled WGS sequence"/>
</dbReference>
<reference evidence="2" key="1">
    <citation type="journal article" date="2019" name="Int. J. Syst. Evol. Microbiol.">
        <title>The Global Catalogue of Microorganisms (GCM) 10K type strain sequencing project: providing services to taxonomists for standard genome sequencing and annotation.</title>
        <authorList>
            <consortium name="The Broad Institute Genomics Platform"/>
            <consortium name="The Broad Institute Genome Sequencing Center for Infectious Disease"/>
            <person name="Wu L."/>
            <person name="Ma J."/>
        </authorList>
    </citation>
    <scope>NUCLEOTIDE SEQUENCE [LARGE SCALE GENOMIC DNA]</scope>
    <source>
        <strain evidence="2">CGMCC 1.12606</strain>
    </source>
</reference>
<dbReference type="InterPro" id="IPR036412">
    <property type="entry name" value="HAD-like_sf"/>
</dbReference>
<gene>
    <name evidence="1" type="ORF">GCM10011361_00280</name>
</gene>
<sequence>MIKNLLFDFGDVFINLDKEATLRKLGEAGYTEISAELYPLIFQYEKGLIATDEFTTRAMNYFPGLEKEELVKAWNAIILDFPEYRLDFIRDLASRDNYRLFLLSNTNSLHIEKVKEKMGEERYSVFASCFERFYLSHEIGMRKPEPEVFKMIKEQNALVTSETLFIDDTLEHIESAARLGFRTWHLKVGTEEVIDLFKKVSG</sequence>
<dbReference type="PANTHER" id="PTHR43611">
    <property type="entry name" value="ALPHA-D-GLUCOSE 1-PHOSPHATE PHOSPHATASE"/>
    <property type="match status" value="1"/>
</dbReference>
<dbReference type="NCBIfam" id="TIGR01509">
    <property type="entry name" value="HAD-SF-IA-v3"/>
    <property type="match status" value="1"/>
</dbReference>
<dbReference type="InterPro" id="IPR023198">
    <property type="entry name" value="PGP-like_dom2"/>
</dbReference>
<organism evidence="1 2">
    <name type="scientific">Muriicola marianensis</name>
    <dbReference type="NCBI Taxonomy" id="1324801"/>
    <lineage>
        <taxon>Bacteria</taxon>
        <taxon>Pseudomonadati</taxon>
        <taxon>Bacteroidota</taxon>
        <taxon>Flavobacteriia</taxon>
        <taxon>Flavobacteriales</taxon>
        <taxon>Flavobacteriaceae</taxon>
        <taxon>Muriicola</taxon>
    </lineage>
</organism>
<accession>A0ABQ1QQ66</accession>
<dbReference type="EMBL" id="BMFH01000001">
    <property type="protein sequence ID" value="GGD37163.1"/>
    <property type="molecule type" value="Genomic_DNA"/>
</dbReference>
<evidence type="ECO:0000313" key="1">
    <source>
        <dbReference type="EMBL" id="GGD37163.1"/>
    </source>
</evidence>
<name>A0ABQ1QQ66_9FLAO</name>
<protein>
    <submittedName>
        <fullName evidence="1">Haloacid dehalogenase</fullName>
    </submittedName>
</protein>
<dbReference type="Pfam" id="PF00702">
    <property type="entry name" value="Hydrolase"/>
    <property type="match status" value="1"/>
</dbReference>
<dbReference type="SFLD" id="SFLDG01129">
    <property type="entry name" value="C1.5:_HAD__Beta-PGM__Phosphata"/>
    <property type="match status" value="1"/>
</dbReference>
<keyword evidence="2" id="KW-1185">Reference proteome</keyword>
<proteinExistence type="predicted"/>
<dbReference type="PANTHER" id="PTHR43611:SF3">
    <property type="entry name" value="FLAVIN MONONUCLEOTIDE HYDROLASE 1, CHLOROPLATIC"/>
    <property type="match status" value="1"/>
</dbReference>
<evidence type="ECO:0000313" key="2">
    <source>
        <dbReference type="Proteomes" id="UP000625780"/>
    </source>
</evidence>
<dbReference type="InterPro" id="IPR023214">
    <property type="entry name" value="HAD_sf"/>
</dbReference>
<dbReference type="Gene3D" id="3.40.50.1000">
    <property type="entry name" value="HAD superfamily/HAD-like"/>
    <property type="match status" value="1"/>
</dbReference>
<comment type="caution">
    <text evidence="1">The sequence shown here is derived from an EMBL/GenBank/DDBJ whole genome shotgun (WGS) entry which is preliminary data.</text>
</comment>
<dbReference type="CDD" id="cd02603">
    <property type="entry name" value="HAD_sEH-N_like"/>
    <property type="match status" value="1"/>
</dbReference>
<dbReference type="InterPro" id="IPR006439">
    <property type="entry name" value="HAD-SF_hydro_IA"/>
</dbReference>
<dbReference type="SUPFAM" id="SSF56784">
    <property type="entry name" value="HAD-like"/>
    <property type="match status" value="1"/>
</dbReference>
<dbReference type="RefSeq" id="WP_188368684.1">
    <property type="nucleotide sequence ID" value="NZ_BMFH01000001.1"/>
</dbReference>
<dbReference type="Gene3D" id="1.10.150.240">
    <property type="entry name" value="Putative phosphatase, domain 2"/>
    <property type="match status" value="1"/>
</dbReference>
<dbReference type="SFLD" id="SFLDS00003">
    <property type="entry name" value="Haloacid_Dehalogenase"/>
    <property type="match status" value="1"/>
</dbReference>